<protein>
    <submittedName>
        <fullName evidence="2">Uncharacterized protein</fullName>
    </submittedName>
</protein>
<accession>A0A931G2B2</accession>
<name>A0A931G2B2_9ACTN</name>
<sequence length="86" mass="9363">MPTTSQPTATITLDEFSALADRIGPLLSKPDTTGHIEDICAEYDITFTDQPTSPDAIPEPATTRNISREINDGRTVQPRTGAARHR</sequence>
<gene>
    <name evidence="2" type="ORF">I4J89_39350</name>
</gene>
<feature type="region of interest" description="Disordered" evidence="1">
    <location>
        <begin position="49"/>
        <end position="86"/>
    </location>
</feature>
<organism evidence="2 3">
    <name type="scientific">Actinoplanes aureus</name>
    <dbReference type="NCBI Taxonomy" id="2792083"/>
    <lineage>
        <taxon>Bacteria</taxon>
        <taxon>Bacillati</taxon>
        <taxon>Actinomycetota</taxon>
        <taxon>Actinomycetes</taxon>
        <taxon>Micromonosporales</taxon>
        <taxon>Micromonosporaceae</taxon>
        <taxon>Actinoplanes</taxon>
    </lineage>
</organism>
<comment type="caution">
    <text evidence="2">The sequence shown here is derived from an EMBL/GenBank/DDBJ whole genome shotgun (WGS) entry which is preliminary data.</text>
</comment>
<keyword evidence="3" id="KW-1185">Reference proteome</keyword>
<dbReference type="EMBL" id="JADQTO010000028">
    <property type="protein sequence ID" value="MBG0567522.1"/>
    <property type="molecule type" value="Genomic_DNA"/>
</dbReference>
<evidence type="ECO:0000313" key="2">
    <source>
        <dbReference type="EMBL" id="MBG0567522.1"/>
    </source>
</evidence>
<reference evidence="2" key="1">
    <citation type="submission" date="2020-11" db="EMBL/GenBank/DDBJ databases">
        <title>Isolation and identification of active actinomycetes.</title>
        <authorList>
            <person name="Sun X."/>
        </authorList>
    </citation>
    <scope>NUCLEOTIDE SEQUENCE</scope>
    <source>
        <strain evidence="2">NEAU-A11</strain>
    </source>
</reference>
<dbReference type="RefSeq" id="WP_196419300.1">
    <property type="nucleotide sequence ID" value="NZ_JADQTO010000028.1"/>
</dbReference>
<evidence type="ECO:0000256" key="1">
    <source>
        <dbReference type="SAM" id="MobiDB-lite"/>
    </source>
</evidence>
<proteinExistence type="predicted"/>
<dbReference type="Proteomes" id="UP000598146">
    <property type="component" value="Unassembled WGS sequence"/>
</dbReference>
<evidence type="ECO:0000313" key="3">
    <source>
        <dbReference type="Proteomes" id="UP000598146"/>
    </source>
</evidence>
<dbReference type="AlphaFoldDB" id="A0A931G2B2"/>